<evidence type="ECO:0000256" key="4">
    <source>
        <dbReference type="RuleBase" id="RU362057"/>
    </source>
</evidence>
<dbReference type="CDD" id="cd03784">
    <property type="entry name" value="GT1_Gtf-like"/>
    <property type="match status" value="1"/>
</dbReference>
<evidence type="ECO:0000259" key="6">
    <source>
        <dbReference type="Pfam" id="PF26168"/>
    </source>
</evidence>
<dbReference type="Gene3D" id="3.40.50.2000">
    <property type="entry name" value="Glycogen Phosphorylase B"/>
    <property type="match status" value="2"/>
</dbReference>
<dbReference type="Pfam" id="PF26168">
    <property type="entry name" value="Glyco_transf_N"/>
    <property type="match status" value="1"/>
</dbReference>
<gene>
    <name evidence="7" type="ORF">BT93_L3122</name>
</gene>
<dbReference type="Pfam" id="PF00201">
    <property type="entry name" value="UDPGT"/>
    <property type="match status" value="1"/>
</dbReference>
<keyword evidence="2 3" id="KW-0808">Transferase</keyword>
<reference evidence="7" key="1">
    <citation type="submission" date="2020-05" db="EMBL/GenBank/DDBJ databases">
        <title>WGS assembly of Corymbia citriodora subspecies variegata.</title>
        <authorList>
            <person name="Barry K."/>
            <person name="Hundley H."/>
            <person name="Shu S."/>
            <person name="Jenkins J."/>
            <person name="Grimwood J."/>
            <person name="Baten A."/>
        </authorList>
    </citation>
    <scope>NUCLEOTIDE SEQUENCE</scope>
    <source>
        <strain evidence="7">CV2-018</strain>
    </source>
</reference>
<dbReference type="PANTHER" id="PTHR48044">
    <property type="entry name" value="GLYCOSYLTRANSFERASE"/>
    <property type="match status" value="1"/>
</dbReference>
<dbReference type="PANTHER" id="PTHR48044:SF22">
    <property type="entry name" value="GLYCOSYLTRANSFERASE"/>
    <property type="match status" value="1"/>
</dbReference>
<dbReference type="GO" id="GO:0050404">
    <property type="term" value="F:zeatin O-beta-D-xylosyltransferase activity"/>
    <property type="evidence" value="ECO:0007669"/>
    <property type="project" value="UniProtKB-ARBA"/>
</dbReference>
<dbReference type="OrthoDB" id="5835829at2759"/>
<evidence type="ECO:0000256" key="5">
    <source>
        <dbReference type="SAM" id="MobiDB-lite"/>
    </source>
</evidence>
<dbReference type="InterPro" id="IPR035595">
    <property type="entry name" value="UDP_glycos_trans_CS"/>
</dbReference>
<dbReference type="InterPro" id="IPR002213">
    <property type="entry name" value="UDP_glucos_trans"/>
</dbReference>
<organism evidence="7 8">
    <name type="scientific">Corymbia citriodora subsp. variegata</name>
    <dbReference type="NCBI Taxonomy" id="360336"/>
    <lineage>
        <taxon>Eukaryota</taxon>
        <taxon>Viridiplantae</taxon>
        <taxon>Streptophyta</taxon>
        <taxon>Embryophyta</taxon>
        <taxon>Tracheophyta</taxon>
        <taxon>Spermatophyta</taxon>
        <taxon>Magnoliopsida</taxon>
        <taxon>eudicotyledons</taxon>
        <taxon>Gunneridae</taxon>
        <taxon>Pentapetalae</taxon>
        <taxon>rosids</taxon>
        <taxon>malvids</taxon>
        <taxon>Myrtales</taxon>
        <taxon>Myrtaceae</taxon>
        <taxon>Myrtoideae</taxon>
        <taxon>Eucalypteae</taxon>
        <taxon>Corymbia</taxon>
    </lineage>
</organism>
<dbReference type="SUPFAM" id="SSF53756">
    <property type="entry name" value="UDP-Glycosyltransferase/glycogen phosphorylase"/>
    <property type="match status" value="1"/>
</dbReference>
<evidence type="ECO:0000256" key="1">
    <source>
        <dbReference type="ARBA" id="ARBA00009995"/>
    </source>
</evidence>
<evidence type="ECO:0000256" key="3">
    <source>
        <dbReference type="RuleBase" id="RU003718"/>
    </source>
</evidence>
<accession>A0A8T0CJ87</accession>
<comment type="similarity">
    <text evidence="1 3">Belongs to the UDP-glycosyltransferase family.</text>
</comment>
<dbReference type="Gramene" id="rna-gnl|WGS:JABURB|Cocit.L3122.1">
    <property type="protein sequence ID" value="cds-KAF7847284.1"/>
    <property type="gene ID" value="gene-BT93_L3122"/>
</dbReference>
<keyword evidence="8" id="KW-1185">Reference proteome</keyword>
<name>A0A8T0CJ87_CORYI</name>
<dbReference type="InterPro" id="IPR058980">
    <property type="entry name" value="Glyco_transf_N"/>
</dbReference>
<sequence>MVPLPAQGHLNQLLQLAHLVASYGIPVHYVGSASHNRQAKHRSHVPPSSAPSDIRFHDFPTPPIPSPAPSLNSPHKFPSHLQPALDATSSLRGPVASLVRSLSSGSRRVVVVHDSLMSSVVQDAASVPNAEIYVFYSVSAFTLCSYTWESKGMAPPPEVEVDVAELISSKGFPSLVDSFSDEFLKFVASQNECKKLQSGCVYNTCRVIEGRFVDLFASATANGTATKHWATGPFNSVKVPEKRSRRSAHVCMEWLDKQAPSSVIYISFGTTTALSDEQIREIAVGLERSGQKFIWVLREADKADIFGGGEARKIELPPGFEEMVAARDLGVVVRDWAPQLEILGHPATGGFLSHCGWNSCMESISMGVPILAWPMHSDQPRNAVLITRVLKIGLIVEDWMSQDDVVRSSTIEGAMKALMASEEGGAMRKRAAELGAAVRGSMDEDGISRAELDSFISHISR</sequence>
<comment type="caution">
    <text evidence="7">The sequence shown here is derived from an EMBL/GenBank/DDBJ whole genome shotgun (WGS) entry which is preliminary data.</text>
</comment>
<feature type="region of interest" description="Disordered" evidence="5">
    <location>
        <begin position="34"/>
        <end position="79"/>
    </location>
</feature>
<dbReference type="FunFam" id="3.40.50.2000:FF:000060">
    <property type="entry name" value="Glycosyltransferase"/>
    <property type="match status" value="1"/>
</dbReference>
<protein>
    <recommendedName>
        <fullName evidence="4">Glycosyltransferase</fullName>
        <ecNumber evidence="4">2.4.1.-</ecNumber>
    </recommendedName>
</protein>
<dbReference type="FunFam" id="3.40.50.2000:FF:000238">
    <property type="entry name" value="Glycosyltransferase"/>
    <property type="match status" value="1"/>
</dbReference>
<dbReference type="PROSITE" id="PS00375">
    <property type="entry name" value="UDPGT"/>
    <property type="match status" value="1"/>
</dbReference>
<dbReference type="Proteomes" id="UP000806378">
    <property type="component" value="Unassembled WGS sequence"/>
</dbReference>
<evidence type="ECO:0000256" key="2">
    <source>
        <dbReference type="ARBA" id="ARBA00022679"/>
    </source>
</evidence>
<evidence type="ECO:0000313" key="7">
    <source>
        <dbReference type="EMBL" id="KAF7847284.1"/>
    </source>
</evidence>
<proteinExistence type="inferred from homology"/>
<keyword evidence="3" id="KW-0328">Glycosyltransferase</keyword>
<feature type="domain" description="Glycosyltransferase N-terminal" evidence="6">
    <location>
        <begin position="1"/>
        <end position="235"/>
    </location>
</feature>
<evidence type="ECO:0000313" key="8">
    <source>
        <dbReference type="Proteomes" id="UP000806378"/>
    </source>
</evidence>
<dbReference type="EMBL" id="MU091014">
    <property type="protein sequence ID" value="KAF7847284.1"/>
    <property type="molecule type" value="Genomic_DNA"/>
</dbReference>
<dbReference type="EC" id="2.4.1.-" evidence="4"/>
<dbReference type="GO" id="GO:0009690">
    <property type="term" value="P:cytokinin metabolic process"/>
    <property type="evidence" value="ECO:0007669"/>
    <property type="project" value="UniProtKB-ARBA"/>
</dbReference>
<dbReference type="AlphaFoldDB" id="A0A8T0CJ87"/>